<evidence type="ECO:0000313" key="2">
    <source>
        <dbReference type="Proteomes" id="UP001465976"/>
    </source>
</evidence>
<evidence type="ECO:0000313" key="1">
    <source>
        <dbReference type="EMBL" id="KAL0573675.1"/>
    </source>
</evidence>
<name>A0ABR3FEC2_9AGAR</name>
<dbReference type="EMBL" id="JBAHYK010000475">
    <property type="protein sequence ID" value="KAL0573675.1"/>
    <property type="molecule type" value="Genomic_DNA"/>
</dbReference>
<dbReference type="SUPFAM" id="SSF52047">
    <property type="entry name" value="RNI-like"/>
    <property type="match status" value="1"/>
</dbReference>
<dbReference type="Proteomes" id="UP001465976">
    <property type="component" value="Unassembled WGS sequence"/>
</dbReference>
<comment type="caution">
    <text evidence="1">The sequence shown here is derived from an EMBL/GenBank/DDBJ whole genome shotgun (WGS) entry which is preliminary data.</text>
</comment>
<protein>
    <submittedName>
        <fullName evidence="1">Uncharacterized protein</fullName>
    </submittedName>
</protein>
<keyword evidence="2" id="KW-1185">Reference proteome</keyword>
<gene>
    <name evidence="1" type="ORF">V5O48_008272</name>
</gene>
<proteinExistence type="predicted"/>
<dbReference type="Gene3D" id="3.80.10.10">
    <property type="entry name" value="Ribonuclease Inhibitor"/>
    <property type="match status" value="1"/>
</dbReference>
<reference evidence="1 2" key="1">
    <citation type="submission" date="2024-02" db="EMBL/GenBank/DDBJ databases">
        <title>A draft genome for the cacao thread blight pathogen Marasmius crinis-equi.</title>
        <authorList>
            <person name="Cohen S.P."/>
            <person name="Baruah I.K."/>
            <person name="Amoako-Attah I."/>
            <person name="Bukari Y."/>
            <person name="Meinhardt L.W."/>
            <person name="Bailey B.A."/>
        </authorList>
    </citation>
    <scope>NUCLEOTIDE SEQUENCE [LARGE SCALE GENOMIC DNA]</scope>
    <source>
        <strain evidence="1 2">GH-76</strain>
    </source>
</reference>
<dbReference type="InterPro" id="IPR032675">
    <property type="entry name" value="LRR_dom_sf"/>
</dbReference>
<organism evidence="1 2">
    <name type="scientific">Marasmius crinis-equi</name>
    <dbReference type="NCBI Taxonomy" id="585013"/>
    <lineage>
        <taxon>Eukaryota</taxon>
        <taxon>Fungi</taxon>
        <taxon>Dikarya</taxon>
        <taxon>Basidiomycota</taxon>
        <taxon>Agaricomycotina</taxon>
        <taxon>Agaricomycetes</taxon>
        <taxon>Agaricomycetidae</taxon>
        <taxon>Agaricales</taxon>
        <taxon>Marasmiineae</taxon>
        <taxon>Marasmiaceae</taxon>
        <taxon>Marasmius</taxon>
    </lineage>
</organism>
<sequence length="339" mass="37436">MCSRSYQWKHATIRAGVKGFKLLAPYSGLFPLLSTLRLHFEEDNWGQLTQGITDDIFSVFRVAPELSKLTLSGRSGPVARHLLTQIPWKQITRFTIERKRGDDLTDIRPIVPLLTSVSSCDIGEFKFTGAPLTPPSTLRHLHSLKLGACSEAGALFDSLTLPGLRKLSIAQCFPPILKFQQFLERSSCQLTELALMYVEQRGLIEALRAPAVQGVETLLIGPLSNPLAGVDDEVLHGLRLKSTTNDSGSENILRNLRVLYLWGTKGWSDPCLVEILASRVNPHHTLCPSVSRLQSIRFEIFISAGANGLVIEDEAAREQMKGLVSDGLVVRVNGKNVVF</sequence>
<accession>A0ABR3FEC2</accession>